<proteinExistence type="predicted"/>
<accession>A0ACC1ISX3</accession>
<sequence>MPIKYFFLVSRQGKLRMAKWYTTTSNKQKQSTIKQITNLVLTRKPAKQCNFIEHNDTKVVYRKYASLYFISGIGLDDNELVMLEVIHRYVEVLDRFFGNVCELDLIFNFQKAYFALDEMVMAGEVQESSKKVVLRCLTQQDEREAVENAERGWGDVNLEGVARTALLSVQELKQAFTR</sequence>
<evidence type="ECO:0000313" key="1">
    <source>
        <dbReference type="EMBL" id="KAJ1900310.1"/>
    </source>
</evidence>
<gene>
    <name evidence="1" type="ORF">LPJ66_001549</name>
</gene>
<dbReference type="EMBL" id="JANBPG010000088">
    <property type="protein sequence ID" value="KAJ1900310.1"/>
    <property type="molecule type" value="Genomic_DNA"/>
</dbReference>
<evidence type="ECO:0000313" key="2">
    <source>
        <dbReference type="Proteomes" id="UP001150581"/>
    </source>
</evidence>
<name>A0ACC1ISX3_9FUNG</name>
<comment type="caution">
    <text evidence="1">The sequence shown here is derived from an EMBL/GenBank/DDBJ whole genome shotgun (WGS) entry which is preliminary data.</text>
</comment>
<keyword evidence="2" id="KW-1185">Reference proteome</keyword>
<reference evidence="1" key="1">
    <citation type="submission" date="2022-07" db="EMBL/GenBank/DDBJ databases">
        <title>Phylogenomic reconstructions and comparative analyses of Kickxellomycotina fungi.</title>
        <authorList>
            <person name="Reynolds N.K."/>
            <person name="Stajich J.E."/>
            <person name="Barry K."/>
            <person name="Grigoriev I.V."/>
            <person name="Crous P."/>
            <person name="Smith M.E."/>
        </authorList>
    </citation>
    <scope>NUCLEOTIDE SEQUENCE</scope>
    <source>
        <strain evidence="1">Benny 63K</strain>
    </source>
</reference>
<protein>
    <submittedName>
        <fullName evidence="1">Uncharacterized protein</fullName>
    </submittedName>
</protein>
<organism evidence="1 2">
    <name type="scientific">Kickxella alabastrina</name>
    <dbReference type="NCBI Taxonomy" id="61397"/>
    <lineage>
        <taxon>Eukaryota</taxon>
        <taxon>Fungi</taxon>
        <taxon>Fungi incertae sedis</taxon>
        <taxon>Zoopagomycota</taxon>
        <taxon>Kickxellomycotina</taxon>
        <taxon>Kickxellomycetes</taxon>
        <taxon>Kickxellales</taxon>
        <taxon>Kickxellaceae</taxon>
        <taxon>Kickxella</taxon>
    </lineage>
</organism>
<dbReference type="Proteomes" id="UP001150581">
    <property type="component" value="Unassembled WGS sequence"/>
</dbReference>